<feature type="transmembrane region" description="Helical" evidence="2">
    <location>
        <begin position="32"/>
        <end position="50"/>
    </location>
</feature>
<sequence length="205" mass="22104">MHVVVVHFPIALLFVAPVFVLLGAITGLRSMMISALILMTLGVAAAFVATSTGTEAMDYMDDFPVEGQAYDDAYEVLDQHELQATYARNLFTGMTVLYAGVVLLTTFAKPMAKAAPRILLNLVFLGLWAYPVTQLANAAHDGGRLVHQYGLQAPLAETAEVEEDEEEPEEDEVDVTDEDVEDAAETPAEAEAEESETGLEAVPAE</sequence>
<dbReference type="EMBL" id="SIHJ01000005">
    <property type="protein sequence ID" value="TWT30222.1"/>
    <property type="molecule type" value="Genomic_DNA"/>
</dbReference>
<comment type="caution">
    <text evidence="3">The sequence shown here is derived from an EMBL/GenBank/DDBJ whole genome shotgun (WGS) entry which is preliminary data.</text>
</comment>
<reference evidence="3 4" key="1">
    <citation type="submission" date="2019-02" db="EMBL/GenBank/DDBJ databases">
        <title>Deep-cultivation of Planctomycetes and their phenomic and genomic characterization uncovers novel biology.</title>
        <authorList>
            <person name="Wiegand S."/>
            <person name="Jogler M."/>
            <person name="Boedeker C."/>
            <person name="Pinto D."/>
            <person name="Vollmers J."/>
            <person name="Rivas-Marin E."/>
            <person name="Kohn T."/>
            <person name="Peeters S.H."/>
            <person name="Heuer A."/>
            <person name="Rast P."/>
            <person name="Oberbeckmann S."/>
            <person name="Bunk B."/>
            <person name="Jeske O."/>
            <person name="Meyerdierks A."/>
            <person name="Storesund J.E."/>
            <person name="Kallscheuer N."/>
            <person name="Luecker S."/>
            <person name="Lage O.M."/>
            <person name="Pohl T."/>
            <person name="Merkel B.J."/>
            <person name="Hornburger P."/>
            <person name="Mueller R.-W."/>
            <person name="Bruemmer F."/>
            <person name="Labrenz M."/>
            <person name="Spormann A.M."/>
            <person name="Op Den Camp H."/>
            <person name="Overmann J."/>
            <person name="Amann R."/>
            <person name="Jetten M.S.M."/>
            <person name="Mascher T."/>
            <person name="Medema M.H."/>
            <person name="Devos D.P."/>
            <person name="Kaster A.-K."/>
            <person name="Ovreas L."/>
            <person name="Rohde M."/>
            <person name="Galperin M.Y."/>
            <person name="Jogler C."/>
        </authorList>
    </citation>
    <scope>NUCLEOTIDE SEQUENCE [LARGE SCALE GENOMIC DNA]</scope>
    <source>
        <strain evidence="3 4">KOR34</strain>
    </source>
</reference>
<organism evidence="3 4">
    <name type="scientific">Posidoniimonas corsicana</name>
    <dbReference type="NCBI Taxonomy" id="1938618"/>
    <lineage>
        <taxon>Bacteria</taxon>
        <taxon>Pseudomonadati</taxon>
        <taxon>Planctomycetota</taxon>
        <taxon>Planctomycetia</taxon>
        <taxon>Pirellulales</taxon>
        <taxon>Lacipirellulaceae</taxon>
        <taxon>Posidoniimonas</taxon>
    </lineage>
</organism>
<keyword evidence="4" id="KW-1185">Reference proteome</keyword>
<keyword evidence="2" id="KW-0472">Membrane</keyword>
<feature type="transmembrane region" description="Helical" evidence="2">
    <location>
        <begin position="6"/>
        <end position="25"/>
    </location>
</feature>
<proteinExistence type="predicted"/>
<feature type="transmembrane region" description="Helical" evidence="2">
    <location>
        <begin position="90"/>
        <end position="108"/>
    </location>
</feature>
<protein>
    <submittedName>
        <fullName evidence="3">Uncharacterized protein</fullName>
    </submittedName>
</protein>
<feature type="compositionally biased region" description="Acidic residues" evidence="1">
    <location>
        <begin position="159"/>
        <end position="197"/>
    </location>
</feature>
<evidence type="ECO:0000313" key="4">
    <source>
        <dbReference type="Proteomes" id="UP000316714"/>
    </source>
</evidence>
<dbReference type="AlphaFoldDB" id="A0A5C5UXM9"/>
<feature type="region of interest" description="Disordered" evidence="1">
    <location>
        <begin position="157"/>
        <end position="205"/>
    </location>
</feature>
<accession>A0A5C5UXM9</accession>
<keyword evidence="2" id="KW-0812">Transmembrane</keyword>
<name>A0A5C5UXM9_9BACT</name>
<evidence type="ECO:0000256" key="1">
    <source>
        <dbReference type="SAM" id="MobiDB-lite"/>
    </source>
</evidence>
<keyword evidence="2" id="KW-1133">Transmembrane helix</keyword>
<evidence type="ECO:0000313" key="3">
    <source>
        <dbReference type="EMBL" id="TWT30222.1"/>
    </source>
</evidence>
<evidence type="ECO:0000256" key="2">
    <source>
        <dbReference type="SAM" id="Phobius"/>
    </source>
</evidence>
<dbReference type="Proteomes" id="UP000316714">
    <property type="component" value="Unassembled WGS sequence"/>
</dbReference>
<gene>
    <name evidence="3" type="ORF">KOR34_47800</name>
</gene>